<dbReference type="Pfam" id="PF25963">
    <property type="entry name" value="Beta-barrel_AAEA"/>
    <property type="match status" value="1"/>
</dbReference>
<feature type="domain" description="p-hydroxybenzoic acid efflux pump subunit AaeA-like beta-barrel" evidence="4">
    <location>
        <begin position="231"/>
        <end position="319"/>
    </location>
</feature>
<dbReference type="InterPro" id="IPR058625">
    <property type="entry name" value="MdtA-like_BSH"/>
</dbReference>
<dbReference type="Gene3D" id="1.10.287.470">
    <property type="entry name" value="Helix hairpin bin"/>
    <property type="match status" value="1"/>
</dbReference>
<organism evidence="5 6">
    <name type="scientific">Rhodalgimonas zhirmunskyi</name>
    <dbReference type="NCBI Taxonomy" id="2964767"/>
    <lineage>
        <taxon>Bacteria</taxon>
        <taxon>Pseudomonadati</taxon>
        <taxon>Pseudomonadota</taxon>
        <taxon>Alphaproteobacteria</taxon>
        <taxon>Rhodobacterales</taxon>
        <taxon>Roseobacteraceae</taxon>
        <taxon>Rhodalgimonas</taxon>
    </lineage>
</organism>
<dbReference type="RefSeq" id="WP_317627574.1">
    <property type="nucleotide sequence ID" value="NZ_JANFFA010000007.1"/>
</dbReference>
<dbReference type="AlphaFoldDB" id="A0AAJ1UGW1"/>
<feature type="domain" description="Multidrug resistance protein MdtA-like barrel-sandwich hybrid" evidence="3">
    <location>
        <begin position="43"/>
        <end position="224"/>
    </location>
</feature>
<protein>
    <submittedName>
        <fullName evidence="5">HlyD family secretion protein</fullName>
    </submittedName>
</protein>
<evidence type="ECO:0000313" key="6">
    <source>
        <dbReference type="Proteomes" id="UP001227162"/>
    </source>
</evidence>
<reference evidence="5" key="1">
    <citation type="submission" date="2022-07" db="EMBL/GenBank/DDBJ databases">
        <authorList>
            <person name="Otstavnykh N."/>
            <person name="Isaeva M."/>
            <person name="Bystritskaya E."/>
        </authorList>
    </citation>
    <scope>NUCLEOTIDE SEQUENCE</scope>
    <source>
        <strain evidence="5">10Alg 79</strain>
    </source>
</reference>
<dbReference type="PANTHER" id="PTHR30386:SF24">
    <property type="entry name" value="MULTIDRUG RESISTANCE EFFLUX PUMP"/>
    <property type="match status" value="1"/>
</dbReference>
<evidence type="ECO:0000256" key="1">
    <source>
        <dbReference type="SAM" id="Coils"/>
    </source>
</evidence>
<comment type="caution">
    <text evidence="5">The sequence shown here is derived from an EMBL/GenBank/DDBJ whole genome shotgun (WGS) entry which is preliminary data.</text>
</comment>
<reference evidence="5" key="2">
    <citation type="submission" date="2023-04" db="EMBL/GenBank/DDBJ databases">
        <title>'Rhodoalgimonas zhirmunskyi' gen. nov., isolated from a red alga.</title>
        <authorList>
            <person name="Nedashkovskaya O.I."/>
            <person name="Otstavnykh N.Y."/>
            <person name="Bystritskaya E.P."/>
            <person name="Balabanova L.A."/>
            <person name="Isaeva M.P."/>
        </authorList>
    </citation>
    <scope>NUCLEOTIDE SEQUENCE</scope>
    <source>
        <strain evidence="5">10Alg 79</strain>
    </source>
</reference>
<feature type="region of interest" description="Disordered" evidence="2">
    <location>
        <begin position="311"/>
        <end position="334"/>
    </location>
</feature>
<dbReference type="InterPro" id="IPR050739">
    <property type="entry name" value="MFP"/>
</dbReference>
<proteinExistence type="predicted"/>
<keyword evidence="6" id="KW-1185">Reference proteome</keyword>
<dbReference type="Gene3D" id="2.40.30.170">
    <property type="match status" value="1"/>
</dbReference>
<gene>
    <name evidence="5" type="ORF">NOI20_17670</name>
</gene>
<feature type="compositionally biased region" description="Polar residues" evidence="2">
    <location>
        <begin position="313"/>
        <end position="324"/>
    </location>
</feature>
<sequence>MKKYIKPVLAGTVLLLIGAGLWGYWKYGELYPSTEDAYLKSNVIPIMAQTTGRVTRVAVTENQHVSAGDLLFEIDPTLYKDAVTQAEAQVAADKQAVDSYLRKVDAAAAGVTSALSAKDTADAQLERVKKLNGNGHASQATLDDALSAAARASAALDSAKAELLAARAAMEGNNDALVAAKAQLSTTQTNLERTKVTAPVSGWISNFALREGSIVTAYAPLFALVEDGDWWIDANFKETDLPRIQTGLPVSVSVDMLPDVTLNGYVASIGHGSGSTFSLLPAENASGNWVKVTQRFPVRIHLDPTDQPLRVGASSSVRIDTTAQPDPDFAKRAE</sequence>
<keyword evidence="1" id="KW-0175">Coiled coil</keyword>
<dbReference type="GO" id="GO:0055085">
    <property type="term" value="P:transmembrane transport"/>
    <property type="evidence" value="ECO:0007669"/>
    <property type="project" value="InterPro"/>
</dbReference>
<feature type="coiled-coil region" evidence="1">
    <location>
        <begin position="142"/>
        <end position="169"/>
    </location>
</feature>
<dbReference type="EMBL" id="JANFFA010000007">
    <property type="protein sequence ID" value="MDQ2095952.1"/>
    <property type="molecule type" value="Genomic_DNA"/>
</dbReference>
<dbReference type="PANTHER" id="PTHR30386">
    <property type="entry name" value="MEMBRANE FUSION SUBUNIT OF EMRAB-TOLC MULTIDRUG EFFLUX PUMP"/>
    <property type="match status" value="1"/>
</dbReference>
<evidence type="ECO:0000256" key="2">
    <source>
        <dbReference type="SAM" id="MobiDB-lite"/>
    </source>
</evidence>
<evidence type="ECO:0000259" key="4">
    <source>
        <dbReference type="Pfam" id="PF25963"/>
    </source>
</evidence>
<evidence type="ECO:0000313" key="5">
    <source>
        <dbReference type="EMBL" id="MDQ2095952.1"/>
    </source>
</evidence>
<dbReference type="Proteomes" id="UP001227162">
    <property type="component" value="Unassembled WGS sequence"/>
</dbReference>
<dbReference type="Gene3D" id="2.40.50.100">
    <property type="match status" value="1"/>
</dbReference>
<name>A0AAJ1UGW1_9RHOB</name>
<dbReference type="Pfam" id="PF25917">
    <property type="entry name" value="BSH_RND"/>
    <property type="match status" value="1"/>
</dbReference>
<accession>A0AAJ1UGW1</accession>
<evidence type="ECO:0000259" key="3">
    <source>
        <dbReference type="Pfam" id="PF25917"/>
    </source>
</evidence>
<dbReference type="SUPFAM" id="SSF111369">
    <property type="entry name" value="HlyD-like secretion proteins"/>
    <property type="match status" value="2"/>
</dbReference>
<dbReference type="InterPro" id="IPR058634">
    <property type="entry name" value="AaeA-lik-b-barrel"/>
</dbReference>